<feature type="transmembrane region" description="Helical" evidence="2">
    <location>
        <begin position="29"/>
        <end position="47"/>
    </location>
</feature>
<keyword evidence="2" id="KW-1133">Transmembrane helix</keyword>
<dbReference type="EMBL" id="CP036349">
    <property type="protein sequence ID" value="QDV72916.1"/>
    <property type="molecule type" value="Genomic_DNA"/>
</dbReference>
<accession>A0A518K561</accession>
<name>A0A518K561_9BACT</name>
<reference evidence="3 4" key="1">
    <citation type="submission" date="2019-02" db="EMBL/GenBank/DDBJ databases">
        <title>Deep-cultivation of Planctomycetes and their phenomic and genomic characterization uncovers novel biology.</title>
        <authorList>
            <person name="Wiegand S."/>
            <person name="Jogler M."/>
            <person name="Boedeker C."/>
            <person name="Pinto D."/>
            <person name="Vollmers J."/>
            <person name="Rivas-Marin E."/>
            <person name="Kohn T."/>
            <person name="Peeters S.H."/>
            <person name="Heuer A."/>
            <person name="Rast P."/>
            <person name="Oberbeckmann S."/>
            <person name="Bunk B."/>
            <person name="Jeske O."/>
            <person name="Meyerdierks A."/>
            <person name="Storesund J.E."/>
            <person name="Kallscheuer N."/>
            <person name="Luecker S."/>
            <person name="Lage O.M."/>
            <person name="Pohl T."/>
            <person name="Merkel B.J."/>
            <person name="Hornburger P."/>
            <person name="Mueller R.-W."/>
            <person name="Bruemmer F."/>
            <person name="Labrenz M."/>
            <person name="Spormann A.M."/>
            <person name="Op den Camp H."/>
            <person name="Overmann J."/>
            <person name="Amann R."/>
            <person name="Jetten M.S.M."/>
            <person name="Mascher T."/>
            <person name="Medema M.H."/>
            <person name="Devos D.P."/>
            <person name="Kaster A.-K."/>
            <person name="Ovreas L."/>
            <person name="Rohde M."/>
            <person name="Galperin M.Y."/>
            <person name="Jogler C."/>
        </authorList>
    </citation>
    <scope>NUCLEOTIDE SEQUENCE [LARGE SCALE GENOMIC DNA]</scope>
    <source>
        <strain evidence="3 4">Spa11</strain>
    </source>
</reference>
<organism evidence="3 4">
    <name type="scientific">Botrimarina mediterranea</name>
    <dbReference type="NCBI Taxonomy" id="2528022"/>
    <lineage>
        <taxon>Bacteria</taxon>
        <taxon>Pseudomonadati</taxon>
        <taxon>Planctomycetota</taxon>
        <taxon>Planctomycetia</taxon>
        <taxon>Pirellulales</taxon>
        <taxon>Lacipirellulaceae</taxon>
        <taxon>Botrimarina</taxon>
    </lineage>
</organism>
<keyword evidence="2" id="KW-0472">Membrane</keyword>
<dbReference type="KEGG" id="bmei:Spa11_11000"/>
<evidence type="ECO:0000256" key="2">
    <source>
        <dbReference type="SAM" id="Phobius"/>
    </source>
</evidence>
<dbReference type="AlphaFoldDB" id="A0A518K561"/>
<sequence>MRMAVGALLGLIAGTAVVAAIGLAFNNFAYLGALVAGVLAGVLMRAVTGQGGPIYAKGALAAMATAAAAILGPFLQTQWFRAQVDAKAAIPTAVASRDADADAPAGDPAAEGSDVAIDDRSRMSDGIALGAPFRATEREPYVPADVACLVIGCLAAYQIGKGVQPATIEEEASVEEPRQEPSPLPPVD</sequence>
<evidence type="ECO:0000313" key="4">
    <source>
        <dbReference type="Proteomes" id="UP000316426"/>
    </source>
</evidence>
<feature type="region of interest" description="Disordered" evidence="1">
    <location>
        <begin position="168"/>
        <end position="188"/>
    </location>
</feature>
<gene>
    <name evidence="3" type="ORF">Spa11_11000</name>
</gene>
<protein>
    <submittedName>
        <fullName evidence="3">Uncharacterized protein</fullName>
    </submittedName>
</protein>
<evidence type="ECO:0000256" key="1">
    <source>
        <dbReference type="SAM" id="MobiDB-lite"/>
    </source>
</evidence>
<dbReference type="RefSeq" id="WP_145109012.1">
    <property type="nucleotide sequence ID" value="NZ_CP036349.1"/>
</dbReference>
<feature type="transmembrane region" description="Helical" evidence="2">
    <location>
        <begin position="54"/>
        <end position="75"/>
    </location>
</feature>
<keyword evidence="2" id="KW-0812">Transmembrane</keyword>
<proteinExistence type="predicted"/>
<keyword evidence="4" id="KW-1185">Reference proteome</keyword>
<feature type="compositionally biased region" description="Low complexity" evidence="1">
    <location>
        <begin position="102"/>
        <end position="114"/>
    </location>
</feature>
<evidence type="ECO:0000313" key="3">
    <source>
        <dbReference type="EMBL" id="QDV72916.1"/>
    </source>
</evidence>
<dbReference type="Proteomes" id="UP000316426">
    <property type="component" value="Chromosome"/>
</dbReference>
<feature type="region of interest" description="Disordered" evidence="1">
    <location>
        <begin position="97"/>
        <end position="117"/>
    </location>
</feature>